<dbReference type="InterPro" id="IPR027417">
    <property type="entry name" value="P-loop_NTPase"/>
</dbReference>
<evidence type="ECO:0000256" key="5">
    <source>
        <dbReference type="ARBA" id="ARBA00022723"/>
    </source>
</evidence>
<comment type="catalytic activity">
    <reaction evidence="10">
        <text>thymidine + ATP = dTMP + ADP + H(+)</text>
        <dbReference type="Rhea" id="RHEA:19129"/>
        <dbReference type="ChEBI" id="CHEBI:15378"/>
        <dbReference type="ChEBI" id="CHEBI:17748"/>
        <dbReference type="ChEBI" id="CHEBI:30616"/>
        <dbReference type="ChEBI" id="CHEBI:63528"/>
        <dbReference type="ChEBI" id="CHEBI:456216"/>
        <dbReference type="EC" id="2.7.1.21"/>
    </reaction>
</comment>
<dbReference type="Gene3D" id="3.30.60.20">
    <property type="match status" value="1"/>
</dbReference>
<dbReference type="InterPro" id="IPR020633">
    <property type="entry name" value="Thymidine_kinase_CS"/>
</dbReference>
<keyword evidence="6" id="KW-0547">Nucleotide-binding</keyword>
<dbReference type="GO" id="GO:0004797">
    <property type="term" value="F:thymidine kinase activity"/>
    <property type="evidence" value="ECO:0007669"/>
    <property type="project" value="UniProtKB-EC"/>
</dbReference>
<dbReference type="SUPFAM" id="SSF57716">
    <property type="entry name" value="Glucocorticoid receptor-like (DNA-binding domain)"/>
    <property type="match status" value="1"/>
</dbReference>
<dbReference type="SUPFAM" id="SSF52540">
    <property type="entry name" value="P-loop containing nucleoside triphosphate hydrolases"/>
    <property type="match status" value="1"/>
</dbReference>
<evidence type="ECO:0000256" key="4">
    <source>
        <dbReference type="ARBA" id="ARBA00022679"/>
    </source>
</evidence>
<evidence type="ECO:0000256" key="9">
    <source>
        <dbReference type="ARBA" id="ARBA00022840"/>
    </source>
</evidence>
<keyword evidence="4" id="KW-0808">Transferase</keyword>
<keyword evidence="9" id="KW-0067">ATP-binding</keyword>
<dbReference type="GO" id="GO:0046872">
    <property type="term" value="F:metal ion binding"/>
    <property type="evidence" value="ECO:0007669"/>
    <property type="project" value="UniProtKB-KW"/>
</dbReference>
<evidence type="ECO:0000256" key="7">
    <source>
        <dbReference type="ARBA" id="ARBA00022777"/>
    </source>
</evidence>
<evidence type="ECO:0000256" key="6">
    <source>
        <dbReference type="ARBA" id="ARBA00022741"/>
    </source>
</evidence>
<dbReference type="FunFam" id="3.40.50.300:FF:000948">
    <property type="entry name" value="Thymidine kinase"/>
    <property type="match status" value="1"/>
</dbReference>
<name>A0A6C0JLU1_9ZZZZ</name>
<dbReference type="GO" id="GO:0005524">
    <property type="term" value="F:ATP binding"/>
    <property type="evidence" value="ECO:0007669"/>
    <property type="project" value="UniProtKB-KW"/>
</dbReference>
<dbReference type="Pfam" id="PF00265">
    <property type="entry name" value="TK"/>
    <property type="match status" value="1"/>
</dbReference>
<dbReference type="GO" id="GO:0071897">
    <property type="term" value="P:DNA biosynthetic process"/>
    <property type="evidence" value="ECO:0007669"/>
    <property type="project" value="UniProtKB-KW"/>
</dbReference>
<dbReference type="PROSITE" id="PS00603">
    <property type="entry name" value="TK_CELLULAR_TYPE"/>
    <property type="match status" value="1"/>
</dbReference>
<sequence>MSLEVVLGPMFAGKTSYALSAIRKHTALGQRVLVIKPTCDTRFGVTSEITTHDGDSLPCMTTNTLNSVTDDVFASCDVIVIDEAQFFTGLLYFVVAATEQKHKSVYVIGLSGDYQRRAFGEVLAVIPYADKVTKLSAICACGGEAHFTRRLNPNAGQVIIGGAESYEAVCRACFVG</sequence>
<evidence type="ECO:0000256" key="1">
    <source>
        <dbReference type="ARBA" id="ARBA00007587"/>
    </source>
</evidence>
<evidence type="ECO:0000256" key="8">
    <source>
        <dbReference type="ARBA" id="ARBA00022833"/>
    </source>
</evidence>
<dbReference type="EC" id="2.7.1.21" evidence="2"/>
<dbReference type="EMBL" id="MN740401">
    <property type="protein sequence ID" value="QHU04614.1"/>
    <property type="molecule type" value="Genomic_DNA"/>
</dbReference>
<evidence type="ECO:0000313" key="11">
    <source>
        <dbReference type="EMBL" id="QHU04614.1"/>
    </source>
</evidence>
<keyword evidence="3" id="KW-0237">DNA synthesis</keyword>
<dbReference type="InterPro" id="IPR001267">
    <property type="entry name" value="Thymidine_kinase"/>
</dbReference>
<keyword evidence="7" id="KW-0418">Kinase</keyword>
<dbReference type="PANTHER" id="PTHR11441">
    <property type="entry name" value="THYMIDINE KINASE"/>
    <property type="match status" value="1"/>
</dbReference>
<evidence type="ECO:0000256" key="3">
    <source>
        <dbReference type="ARBA" id="ARBA00022634"/>
    </source>
</evidence>
<accession>A0A6C0JLU1</accession>
<dbReference type="GO" id="GO:0046104">
    <property type="term" value="P:thymidine metabolic process"/>
    <property type="evidence" value="ECO:0007669"/>
    <property type="project" value="TreeGrafter"/>
</dbReference>
<organism evidence="11">
    <name type="scientific">viral metagenome</name>
    <dbReference type="NCBI Taxonomy" id="1070528"/>
    <lineage>
        <taxon>unclassified sequences</taxon>
        <taxon>metagenomes</taxon>
        <taxon>organismal metagenomes</taxon>
    </lineage>
</organism>
<dbReference type="PIRSF" id="PIRSF035805">
    <property type="entry name" value="TK_cell"/>
    <property type="match status" value="1"/>
</dbReference>
<protein>
    <recommendedName>
        <fullName evidence="2">thymidine kinase</fullName>
        <ecNumber evidence="2">2.7.1.21</ecNumber>
    </recommendedName>
</protein>
<comment type="similarity">
    <text evidence="1">Belongs to the thymidine kinase family.</text>
</comment>
<dbReference type="AlphaFoldDB" id="A0A6C0JLU1"/>
<proteinExistence type="inferred from homology"/>
<keyword evidence="8" id="KW-0862">Zinc</keyword>
<evidence type="ECO:0000256" key="2">
    <source>
        <dbReference type="ARBA" id="ARBA00012118"/>
    </source>
</evidence>
<reference evidence="11" key="1">
    <citation type="journal article" date="2020" name="Nature">
        <title>Giant virus diversity and host interactions through global metagenomics.</title>
        <authorList>
            <person name="Schulz F."/>
            <person name="Roux S."/>
            <person name="Paez-Espino D."/>
            <person name="Jungbluth S."/>
            <person name="Walsh D.A."/>
            <person name="Denef V.J."/>
            <person name="McMahon K.D."/>
            <person name="Konstantinidis K.T."/>
            <person name="Eloe-Fadrosh E.A."/>
            <person name="Kyrpides N.C."/>
            <person name="Woyke T."/>
        </authorList>
    </citation>
    <scope>NUCLEOTIDE SEQUENCE</scope>
    <source>
        <strain evidence="11">GVMAG-M-3300027708-51</strain>
    </source>
</reference>
<dbReference type="Gene3D" id="3.40.50.300">
    <property type="entry name" value="P-loop containing nucleotide triphosphate hydrolases"/>
    <property type="match status" value="1"/>
</dbReference>
<evidence type="ECO:0000256" key="10">
    <source>
        <dbReference type="ARBA" id="ARBA00048254"/>
    </source>
</evidence>
<dbReference type="PANTHER" id="PTHR11441:SF0">
    <property type="entry name" value="THYMIDINE KINASE, CYTOSOLIC"/>
    <property type="match status" value="1"/>
</dbReference>
<keyword evidence="5" id="KW-0479">Metal-binding</keyword>